<name>A0A7L5JSB0_9BACT</name>
<comment type="similarity">
    <text evidence="2">Belongs to the TrbE/VirB4 family.</text>
</comment>
<dbReference type="Proteomes" id="UP000509513">
    <property type="component" value="Chromosome"/>
</dbReference>
<keyword evidence="4" id="KW-0547">Nucleotide-binding</keyword>
<dbReference type="SUPFAM" id="SSF52540">
    <property type="entry name" value="P-loop containing nucleoside triphosphate hydrolases"/>
    <property type="match status" value="1"/>
</dbReference>
<evidence type="ECO:0000256" key="7">
    <source>
        <dbReference type="ARBA" id="ARBA00023136"/>
    </source>
</evidence>
<evidence type="ECO:0000256" key="3">
    <source>
        <dbReference type="ARBA" id="ARBA00022692"/>
    </source>
</evidence>
<accession>A0A7L5JSB0</accession>
<evidence type="ECO:0000256" key="4">
    <source>
        <dbReference type="ARBA" id="ARBA00022741"/>
    </source>
</evidence>
<dbReference type="PANTHER" id="PTHR30121">
    <property type="entry name" value="UNCHARACTERIZED PROTEIN YJGR-RELATED"/>
    <property type="match status" value="1"/>
</dbReference>
<evidence type="ECO:0000256" key="8">
    <source>
        <dbReference type="SAM" id="Phobius"/>
    </source>
</evidence>
<comment type="subcellular location">
    <subcellularLocation>
        <location evidence="1">Membrane</location>
    </subcellularLocation>
</comment>
<dbReference type="Gene3D" id="1.10.8.730">
    <property type="match status" value="1"/>
</dbReference>
<keyword evidence="5" id="KW-0067">ATP-binding</keyword>
<dbReference type="KEGG" id="acib:ACBT_2173"/>
<sequence length="922" mass="106191">MEAKNLEILFKGMTRPAMLWGVPIYPLIIMLCLFSLISVWINLSIMLFSIPVFFIMKFIASQDDFMFSLLFQRMKMFTSKLNKKYYGVKTYSSMEYRKMSNLVDFPPISILGLNSNPSFEKFIPFSSLINDDVVLTKDFNFITSWEIKGIDFEVESNSNQDYYKNILANVFQAFASEPVSFYFHSSRHDTNINLDVEYGNSYLQDVNELYFKSFTKGSSKATNLYLTIIYNPFVNNLDKSKFQSLNENKKRNDLLNYFVRFEDYTNRFEANLNHFKANKLKIYNDNNSLFSSQLEFYNYLLGGFFLKTRALNAPLNEYLIGGLKNIQFSYDLIQLNYTNGNKQFAQIIEIKEYSSYTMIGILDALMYLDVNYTMTQSFSPIARHEAKEKLKKQKKHFKASEDDSFTQAEQFDIALDDLTNGDICFGNYHFSLLVFGEDAKSTKENTNKVITKMQDLGFGVTLADIALPSTYFAQIPSNFVLRPRVSLITNKNYSDLIALHNFPKGREKNNCWGDCVTVLKTPSKQPYYLNLHAIKSKDDFGDTTLANFLVLGQSGGGKTAFMQFLCNQLLKFKNSETFPNNLSSNKKQMSLIYLDKDYGAMGNILSAGGKYISIKSGVSTGFNPFMIENTKENKRALEILMKILVTNKGESLKTSEEKELANAISFIMDFIPLKDRKYGISLLMENLTDDNSDENSLKQRFSLWARDGKYAWVFDNENDLLDFSKNINFFGIDGTEFLNDPDVSAPLSYYILWRVTNLIDGRRFGMIIDEFWQWLDNPLIQDEVFNKLKTIRKENGFIGMASQSVEDVLKLKIARAIVEQTQTHIFFPNKKANYEDYVNGLSCTVEEFETIKKFNPAQYPFLVKNSDEAVVVNLDLSKLGKENISIISTSTAHVETIRSIFSQENLTLNQKVENLRTYYKNI</sequence>
<dbReference type="GO" id="GO:0016020">
    <property type="term" value="C:membrane"/>
    <property type="evidence" value="ECO:0007669"/>
    <property type="project" value="UniProtKB-SubCell"/>
</dbReference>
<evidence type="ECO:0000256" key="5">
    <source>
        <dbReference type="ARBA" id="ARBA00022840"/>
    </source>
</evidence>
<keyword evidence="7 8" id="KW-0472">Membrane</keyword>
<dbReference type="InterPro" id="IPR051162">
    <property type="entry name" value="T4SS_component"/>
</dbReference>
<evidence type="ECO:0000256" key="1">
    <source>
        <dbReference type="ARBA" id="ARBA00004370"/>
    </source>
</evidence>
<evidence type="ECO:0000313" key="10">
    <source>
        <dbReference type="EMBL" id="QKJ28055.1"/>
    </source>
</evidence>
<dbReference type="Gene3D" id="3.40.50.300">
    <property type="entry name" value="P-loop containing nucleotide triphosphate hydrolases"/>
    <property type="match status" value="1"/>
</dbReference>
<proteinExistence type="inferred from homology"/>
<dbReference type="InterPro" id="IPR018145">
    <property type="entry name" value="CagE_TrbE_VirB_cntrl_dom"/>
</dbReference>
<evidence type="ECO:0000256" key="2">
    <source>
        <dbReference type="ARBA" id="ARBA00006512"/>
    </source>
</evidence>
<protein>
    <submittedName>
        <fullName evidence="10">P-type type IV conjugative transfer system protein, fused VirB3/VirB4 (TrbDE)</fullName>
    </submittedName>
</protein>
<dbReference type="EMBL" id="CP054051">
    <property type="protein sequence ID" value="QKJ28055.1"/>
    <property type="molecule type" value="Genomic_DNA"/>
</dbReference>
<dbReference type="Pfam" id="PF03135">
    <property type="entry name" value="CagE_TrbE_VirB"/>
    <property type="match status" value="1"/>
</dbReference>
<dbReference type="PANTHER" id="PTHR30121:SF12">
    <property type="entry name" value="TYPE IV SECRETION SYSTEM PROTEIN CAGE"/>
    <property type="match status" value="1"/>
</dbReference>
<keyword evidence="6 8" id="KW-1133">Transmembrane helix</keyword>
<dbReference type="AlphaFoldDB" id="A0A7L5JSB0"/>
<dbReference type="InterPro" id="IPR007792">
    <property type="entry name" value="T4SS_VirB3/TrbD/AvhB"/>
</dbReference>
<evidence type="ECO:0000313" key="11">
    <source>
        <dbReference type="Proteomes" id="UP000509513"/>
    </source>
</evidence>
<evidence type="ECO:0000259" key="9">
    <source>
        <dbReference type="Pfam" id="PF03135"/>
    </source>
</evidence>
<feature type="transmembrane region" description="Helical" evidence="8">
    <location>
        <begin position="20"/>
        <end position="41"/>
    </location>
</feature>
<gene>
    <name evidence="10" type="ORF">ACBT_2173</name>
</gene>
<evidence type="ECO:0000256" key="6">
    <source>
        <dbReference type="ARBA" id="ARBA00022989"/>
    </source>
</evidence>
<organism evidence="10 11">
    <name type="scientific">Aliarcobacter cibarius</name>
    <dbReference type="NCBI Taxonomy" id="255507"/>
    <lineage>
        <taxon>Bacteria</taxon>
        <taxon>Pseudomonadati</taxon>
        <taxon>Campylobacterota</taxon>
        <taxon>Epsilonproteobacteria</taxon>
        <taxon>Campylobacterales</taxon>
        <taxon>Arcobacteraceae</taxon>
        <taxon>Aliarcobacter</taxon>
    </lineage>
</organism>
<reference evidence="10 11" key="1">
    <citation type="submission" date="2020-05" db="EMBL/GenBank/DDBJ databases">
        <title>Complete genome sequencing of Campylobacter and Arcobacter type strains.</title>
        <authorList>
            <person name="Miller W.G."/>
            <person name="Yee E."/>
        </authorList>
    </citation>
    <scope>NUCLEOTIDE SEQUENCE [LARGE SCALE GENOMIC DNA]</scope>
    <source>
        <strain evidence="10 11">LMG 21996</strain>
    </source>
</reference>
<dbReference type="Pfam" id="PF05101">
    <property type="entry name" value="VirB3"/>
    <property type="match status" value="1"/>
</dbReference>
<dbReference type="GO" id="GO:0005524">
    <property type="term" value="F:ATP binding"/>
    <property type="evidence" value="ECO:0007669"/>
    <property type="project" value="UniProtKB-KW"/>
</dbReference>
<dbReference type="RefSeq" id="WP_024774484.1">
    <property type="nucleotide sequence ID" value="NZ_CP054051.1"/>
</dbReference>
<feature type="domain" description="CagE TrbE VirB component of type IV transporter system central" evidence="9">
    <location>
        <begin position="278"/>
        <end position="484"/>
    </location>
</feature>
<keyword evidence="3 8" id="KW-0812">Transmembrane</keyword>
<feature type="transmembrane region" description="Helical" evidence="8">
    <location>
        <begin position="47"/>
        <end position="71"/>
    </location>
</feature>
<dbReference type="InterPro" id="IPR027417">
    <property type="entry name" value="P-loop_NTPase"/>
</dbReference>